<dbReference type="OrthoDB" id="5729110at2"/>
<dbReference type="AlphaFoldDB" id="A0A420DI40"/>
<name>A0A420DI40_9RHOB</name>
<protein>
    <recommendedName>
        <fullName evidence="4">Imelysin-like domain-containing protein</fullName>
    </recommendedName>
</protein>
<evidence type="ECO:0000256" key="2">
    <source>
        <dbReference type="ARBA" id="ARBA00022729"/>
    </source>
</evidence>
<evidence type="ECO:0000256" key="1">
    <source>
        <dbReference type="ARBA" id="ARBA00004196"/>
    </source>
</evidence>
<dbReference type="Gene3D" id="1.20.1420.20">
    <property type="entry name" value="M75 peptidase, HXXE motif"/>
    <property type="match status" value="1"/>
</dbReference>
<dbReference type="Proteomes" id="UP000284407">
    <property type="component" value="Unassembled WGS sequence"/>
</dbReference>
<feature type="signal peptide" evidence="3">
    <location>
        <begin position="1"/>
        <end position="19"/>
    </location>
</feature>
<keyword evidence="2 3" id="KW-0732">Signal</keyword>
<feature type="chain" id="PRO_5019558213" description="Imelysin-like domain-containing protein" evidence="3">
    <location>
        <begin position="20"/>
        <end position="338"/>
    </location>
</feature>
<dbReference type="STRING" id="1443111.Z949_1552"/>
<dbReference type="InterPro" id="IPR038352">
    <property type="entry name" value="Imelysin_sf"/>
</dbReference>
<evidence type="ECO:0000259" key="4">
    <source>
        <dbReference type="Pfam" id="PF09375"/>
    </source>
</evidence>
<accession>A0A420DI40</accession>
<comment type="caution">
    <text evidence="5">The sequence shown here is derived from an EMBL/GenBank/DDBJ whole genome shotgun (WGS) entry which is preliminary data.</text>
</comment>
<keyword evidence="6" id="KW-1185">Reference proteome</keyword>
<sequence length="338" mass="36201">MKHLLLITAFAFTPVMSQAQTSGEVIEGIVRDHILSGFVQLEQKTAAFSQTASSDCTPTSAALRDGYADAFDAWVLVSHLRFGPTEVGDRGFALAFWPDSRGTTPRSLGALITDQDAVVDSSDSYGHVSIAARGFYAMELLLYDAALSDGANPQYLCSLIQAVAGDMATTTAAIAHDWREDYAARLIAPSSGGTYRGEEEVLQELFKALGTGLQFTSEVRLGRPLGTFDRPRPNRAEVWRAGRSARHVVLSLTALRDLSLRLSAADPAIAAHLAEGFDLALARMESLDDPIFAGVEQPQGRLRLEVVQQAVNGVRAEVRDALGPHLGVAAGFNALDGD</sequence>
<dbReference type="InterPro" id="IPR018976">
    <property type="entry name" value="Imelysin-like"/>
</dbReference>
<feature type="domain" description="Imelysin-like" evidence="4">
    <location>
        <begin position="34"/>
        <end position="313"/>
    </location>
</feature>
<evidence type="ECO:0000313" key="5">
    <source>
        <dbReference type="EMBL" id="RKE93865.1"/>
    </source>
</evidence>
<dbReference type="Pfam" id="PF09375">
    <property type="entry name" value="Peptidase_M75"/>
    <property type="match status" value="1"/>
</dbReference>
<comment type="subcellular location">
    <subcellularLocation>
        <location evidence="1">Cell envelope</location>
    </subcellularLocation>
</comment>
<reference evidence="5 6" key="1">
    <citation type="submission" date="2018-09" db="EMBL/GenBank/DDBJ databases">
        <title>Genomic Encyclopedia of Archaeal and Bacterial Type Strains, Phase II (KMG-II): from individual species to whole genera.</title>
        <authorList>
            <person name="Goeker M."/>
        </authorList>
    </citation>
    <scope>NUCLEOTIDE SEQUENCE [LARGE SCALE GENOMIC DNA]</scope>
    <source>
        <strain evidence="5 6">DSM 11458</strain>
    </source>
</reference>
<dbReference type="InterPro" id="IPR034984">
    <property type="entry name" value="Imelysin-like_IPPA"/>
</dbReference>
<proteinExistence type="predicted"/>
<organism evidence="5 6">
    <name type="scientific">Sulfitobacter guttiformis</name>
    <dbReference type="NCBI Taxonomy" id="74349"/>
    <lineage>
        <taxon>Bacteria</taxon>
        <taxon>Pseudomonadati</taxon>
        <taxon>Pseudomonadota</taxon>
        <taxon>Alphaproteobacteria</taxon>
        <taxon>Rhodobacterales</taxon>
        <taxon>Roseobacteraceae</taxon>
        <taxon>Sulfitobacter</taxon>
    </lineage>
</organism>
<evidence type="ECO:0000256" key="3">
    <source>
        <dbReference type="SAM" id="SignalP"/>
    </source>
</evidence>
<dbReference type="GO" id="GO:0030313">
    <property type="term" value="C:cell envelope"/>
    <property type="evidence" value="ECO:0007669"/>
    <property type="project" value="UniProtKB-SubCell"/>
</dbReference>
<dbReference type="CDD" id="cd14659">
    <property type="entry name" value="Imelysin-like_IPPA"/>
    <property type="match status" value="1"/>
</dbReference>
<dbReference type="EMBL" id="RAQK01000002">
    <property type="protein sequence ID" value="RKE93865.1"/>
    <property type="molecule type" value="Genomic_DNA"/>
</dbReference>
<gene>
    <name evidence="5" type="ORF">C8N30_2966</name>
</gene>
<dbReference type="RefSeq" id="WP_025062095.1">
    <property type="nucleotide sequence ID" value="NZ_RAQK01000002.1"/>
</dbReference>
<evidence type="ECO:0000313" key="6">
    <source>
        <dbReference type="Proteomes" id="UP000284407"/>
    </source>
</evidence>